<dbReference type="EMBL" id="BMDO01000004">
    <property type="protein sequence ID" value="GGI50748.1"/>
    <property type="molecule type" value="Genomic_DNA"/>
</dbReference>
<keyword evidence="1" id="KW-0732">Signal</keyword>
<feature type="chain" id="PRO_5037287284" description="SH3 domain-containing protein" evidence="1">
    <location>
        <begin position="32"/>
        <end position="208"/>
    </location>
</feature>
<gene>
    <name evidence="2" type="ORF">GCM10011425_19600</name>
</gene>
<keyword evidence="3" id="KW-1185">Reference proteome</keyword>
<organism evidence="2 3">
    <name type="scientific">Mucilaginibacter galii</name>
    <dbReference type="NCBI Taxonomy" id="2005073"/>
    <lineage>
        <taxon>Bacteria</taxon>
        <taxon>Pseudomonadati</taxon>
        <taxon>Bacteroidota</taxon>
        <taxon>Sphingobacteriia</taxon>
        <taxon>Sphingobacteriales</taxon>
        <taxon>Sphingobacteriaceae</taxon>
        <taxon>Mucilaginibacter</taxon>
    </lineage>
</organism>
<reference evidence="2" key="1">
    <citation type="journal article" date="2014" name="Int. J. Syst. Evol. Microbiol.">
        <title>Complete genome sequence of Corynebacterium casei LMG S-19264T (=DSM 44701T), isolated from a smear-ripened cheese.</title>
        <authorList>
            <consortium name="US DOE Joint Genome Institute (JGI-PGF)"/>
            <person name="Walter F."/>
            <person name="Albersmeier A."/>
            <person name="Kalinowski J."/>
            <person name="Ruckert C."/>
        </authorList>
    </citation>
    <scope>NUCLEOTIDE SEQUENCE</scope>
    <source>
        <strain evidence="2">CCM 8711</strain>
    </source>
</reference>
<dbReference type="RefSeq" id="WP_188416171.1">
    <property type="nucleotide sequence ID" value="NZ_BMDO01000004.1"/>
</dbReference>
<proteinExistence type="predicted"/>
<evidence type="ECO:0008006" key="4">
    <source>
        <dbReference type="Google" id="ProtNLM"/>
    </source>
</evidence>
<sequence>MTTNIAVFKNQLKKTLILSAFAIASSITAFAQNGTFEKKAYDGAYCAISFQRSGNQVKAQIFAWWNSTNAQTGYYNGAGVLKNNTAVLHSDENEPGCKVTLSVFQDKVKASFANCGTDHLTDAFNGLYTKITDGVAGDYVVTTPKVYFYKTPDTSKKRKTYVLKGDKVTLDMDRIAASKKNWLYVYFINKTGKETVGFLPMSQLKRIE</sequence>
<dbReference type="AlphaFoldDB" id="A0A917N1D8"/>
<reference evidence="2" key="2">
    <citation type="submission" date="2020-09" db="EMBL/GenBank/DDBJ databases">
        <authorList>
            <person name="Sun Q."/>
            <person name="Sedlacek I."/>
        </authorList>
    </citation>
    <scope>NUCLEOTIDE SEQUENCE</scope>
    <source>
        <strain evidence="2">CCM 8711</strain>
    </source>
</reference>
<evidence type="ECO:0000313" key="2">
    <source>
        <dbReference type="EMBL" id="GGI50748.1"/>
    </source>
</evidence>
<name>A0A917N1D8_9SPHI</name>
<evidence type="ECO:0000256" key="1">
    <source>
        <dbReference type="SAM" id="SignalP"/>
    </source>
</evidence>
<accession>A0A917N1D8</accession>
<protein>
    <recommendedName>
        <fullName evidence="4">SH3 domain-containing protein</fullName>
    </recommendedName>
</protein>
<dbReference type="Proteomes" id="UP000662074">
    <property type="component" value="Unassembled WGS sequence"/>
</dbReference>
<feature type="signal peptide" evidence="1">
    <location>
        <begin position="1"/>
        <end position="31"/>
    </location>
</feature>
<evidence type="ECO:0000313" key="3">
    <source>
        <dbReference type="Proteomes" id="UP000662074"/>
    </source>
</evidence>
<comment type="caution">
    <text evidence="2">The sequence shown here is derived from an EMBL/GenBank/DDBJ whole genome shotgun (WGS) entry which is preliminary data.</text>
</comment>